<dbReference type="Pfam" id="PF00583">
    <property type="entry name" value="Acetyltransf_1"/>
    <property type="match status" value="1"/>
</dbReference>
<dbReference type="RefSeq" id="WP_025411529.1">
    <property type="nucleotide sequence ID" value="NZ_CP007128.1"/>
</dbReference>
<evidence type="ECO:0000259" key="3">
    <source>
        <dbReference type="PROSITE" id="PS51186"/>
    </source>
</evidence>
<reference evidence="4 5" key="1">
    <citation type="journal article" date="2014" name="Genome Announc.">
        <title>Genome Sequence and Methylome of Soil Bacterium Gemmatirosa kalamazoonensis KBS708T, a Member of the Rarely Cultivated Gemmatimonadetes Phylum.</title>
        <authorList>
            <person name="Debruyn J.M."/>
            <person name="Radosevich M."/>
            <person name="Wommack K.E."/>
            <person name="Polson S.W."/>
            <person name="Hauser L.J."/>
            <person name="Fawaz M.N."/>
            <person name="Korlach J."/>
            <person name="Tsai Y.C."/>
        </authorList>
    </citation>
    <scope>NUCLEOTIDE SEQUENCE [LARGE SCALE GENOMIC DNA]</scope>
    <source>
        <strain evidence="4 5">KBS708</strain>
    </source>
</reference>
<dbReference type="AlphaFoldDB" id="W0RG15"/>
<dbReference type="SUPFAM" id="SSF55729">
    <property type="entry name" value="Acyl-CoA N-acyltransferases (Nat)"/>
    <property type="match status" value="1"/>
</dbReference>
<dbReference type="InParanoid" id="W0RG15"/>
<dbReference type="Proteomes" id="UP000019151">
    <property type="component" value="Chromosome"/>
</dbReference>
<accession>W0RG15</accession>
<evidence type="ECO:0000313" key="4">
    <source>
        <dbReference type="EMBL" id="AHG90054.1"/>
    </source>
</evidence>
<evidence type="ECO:0000256" key="2">
    <source>
        <dbReference type="ARBA" id="ARBA00023315"/>
    </source>
</evidence>
<sequence length="145" mass="16111">MLAFRLALLREHAGNPVYGRLRADAPERARRLFAAQLVAPDEVTFLAERGRCAVGVLRCMESRGSPLLDPSRYGYVASVYVVPAERRRGVLHALLDAAAQWCTTRDLDEMRLHSAADNDVGNAAWDALGFTVVEHLRTRAVPRSR</sequence>
<dbReference type="InterPro" id="IPR050832">
    <property type="entry name" value="Bact_Acetyltransf"/>
</dbReference>
<protein>
    <submittedName>
        <fullName evidence="4">GCN5-related N-acetyltransferase</fullName>
    </submittedName>
</protein>
<dbReference type="InterPro" id="IPR016181">
    <property type="entry name" value="Acyl_CoA_acyltransferase"/>
</dbReference>
<feature type="domain" description="N-acetyltransferase" evidence="3">
    <location>
        <begin position="4"/>
        <end position="145"/>
    </location>
</feature>
<dbReference type="PANTHER" id="PTHR43877">
    <property type="entry name" value="AMINOALKYLPHOSPHONATE N-ACETYLTRANSFERASE-RELATED-RELATED"/>
    <property type="match status" value="1"/>
</dbReference>
<dbReference type="KEGG" id="gba:J421_2517"/>
<proteinExistence type="predicted"/>
<dbReference type="CDD" id="cd04301">
    <property type="entry name" value="NAT_SF"/>
    <property type="match status" value="1"/>
</dbReference>
<dbReference type="HOGENOM" id="CLU_1784067_0_0_0"/>
<dbReference type="Gene3D" id="3.40.630.30">
    <property type="match status" value="1"/>
</dbReference>
<name>W0RG15_9BACT</name>
<dbReference type="STRING" id="861299.J421_2517"/>
<dbReference type="PATRIC" id="fig|861299.3.peg.2565"/>
<evidence type="ECO:0000313" key="5">
    <source>
        <dbReference type="Proteomes" id="UP000019151"/>
    </source>
</evidence>
<dbReference type="EMBL" id="CP007128">
    <property type="protein sequence ID" value="AHG90054.1"/>
    <property type="molecule type" value="Genomic_DNA"/>
</dbReference>
<dbReference type="OrthoDB" id="9799092at2"/>
<dbReference type="GO" id="GO:0016747">
    <property type="term" value="F:acyltransferase activity, transferring groups other than amino-acyl groups"/>
    <property type="evidence" value="ECO:0007669"/>
    <property type="project" value="InterPro"/>
</dbReference>
<gene>
    <name evidence="4" type="ORF">J421_2517</name>
</gene>
<keyword evidence="2" id="KW-0012">Acyltransferase</keyword>
<keyword evidence="1 4" id="KW-0808">Transferase</keyword>
<organism evidence="4 5">
    <name type="scientific">Gemmatirosa kalamazoonensis</name>
    <dbReference type="NCBI Taxonomy" id="861299"/>
    <lineage>
        <taxon>Bacteria</taxon>
        <taxon>Pseudomonadati</taxon>
        <taxon>Gemmatimonadota</taxon>
        <taxon>Gemmatimonadia</taxon>
        <taxon>Gemmatimonadales</taxon>
        <taxon>Gemmatimonadaceae</taxon>
        <taxon>Gemmatirosa</taxon>
    </lineage>
</organism>
<keyword evidence="5" id="KW-1185">Reference proteome</keyword>
<dbReference type="PROSITE" id="PS51186">
    <property type="entry name" value="GNAT"/>
    <property type="match status" value="1"/>
</dbReference>
<dbReference type="InterPro" id="IPR000182">
    <property type="entry name" value="GNAT_dom"/>
</dbReference>
<evidence type="ECO:0000256" key="1">
    <source>
        <dbReference type="ARBA" id="ARBA00022679"/>
    </source>
</evidence>